<dbReference type="InterPro" id="IPR049227">
    <property type="entry name" value="DUF6824"/>
</dbReference>
<feature type="region of interest" description="Disordered" evidence="1">
    <location>
        <begin position="111"/>
        <end position="139"/>
    </location>
</feature>
<gene>
    <name evidence="3" type="ORF">ACOF00016_LOCUS7989</name>
</gene>
<evidence type="ECO:0000256" key="1">
    <source>
        <dbReference type="SAM" id="MobiDB-lite"/>
    </source>
</evidence>
<evidence type="ECO:0000313" key="3">
    <source>
        <dbReference type="EMBL" id="CAE0410536.1"/>
    </source>
</evidence>
<sequence length="211" mass="23246">MSRRHKEGTRDEMMAQIVHPASQDVILGRGSLHAWHPGNMMFLKRVEECVTYYENAKTKSAKTQIIQEIYDGTAGRFLVRAPESDQFIEISEPEAKEKISQIIRYRKLVASQKGETDQSGDDESAGLGGSGIDNDKQNEDLDDISSIELPDTIRIKVAPVSEAQRPFGEVSGSVAEAHAPASEASPPANDAELFSDEELLSVLGWFLDPET</sequence>
<protein>
    <recommendedName>
        <fullName evidence="2">DUF6824 domain-containing protein</fullName>
    </recommendedName>
</protein>
<dbReference type="AlphaFoldDB" id="A0A7S3P3M5"/>
<dbReference type="Pfam" id="PF20710">
    <property type="entry name" value="DUF6824"/>
    <property type="match status" value="1"/>
</dbReference>
<evidence type="ECO:0000259" key="2">
    <source>
        <dbReference type="Pfam" id="PF20710"/>
    </source>
</evidence>
<feature type="domain" description="DUF6824" evidence="2">
    <location>
        <begin position="24"/>
        <end position="104"/>
    </location>
</feature>
<reference evidence="3" key="1">
    <citation type="submission" date="2021-01" db="EMBL/GenBank/DDBJ databases">
        <authorList>
            <person name="Corre E."/>
            <person name="Pelletier E."/>
            <person name="Niang G."/>
            <person name="Scheremetjew M."/>
            <person name="Finn R."/>
            <person name="Kale V."/>
            <person name="Holt S."/>
            <person name="Cochrane G."/>
            <person name="Meng A."/>
            <person name="Brown T."/>
            <person name="Cohen L."/>
        </authorList>
    </citation>
    <scope>NUCLEOTIDE SEQUENCE</scope>
    <source>
        <strain evidence="3">CCMP127</strain>
    </source>
</reference>
<organism evidence="3">
    <name type="scientific">Amphora coffeiformis</name>
    <dbReference type="NCBI Taxonomy" id="265554"/>
    <lineage>
        <taxon>Eukaryota</taxon>
        <taxon>Sar</taxon>
        <taxon>Stramenopiles</taxon>
        <taxon>Ochrophyta</taxon>
        <taxon>Bacillariophyta</taxon>
        <taxon>Bacillariophyceae</taxon>
        <taxon>Bacillariophycidae</taxon>
        <taxon>Thalassiophysales</taxon>
        <taxon>Catenulaceae</taxon>
        <taxon>Amphora</taxon>
    </lineage>
</organism>
<feature type="region of interest" description="Disordered" evidence="1">
    <location>
        <begin position="166"/>
        <end position="191"/>
    </location>
</feature>
<dbReference type="EMBL" id="HBIM01009439">
    <property type="protein sequence ID" value="CAE0410536.1"/>
    <property type="molecule type" value="Transcribed_RNA"/>
</dbReference>
<name>A0A7S3P3M5_9STRA</name>
<accession>A0A7S3P3M5</accession>
<proteinExistence type="predicted"/>
<feature type="compositionally biased region" description="Low complexity" evidence="1">
    <location>
        <begin position="173"/>
        <end position="191"/>
    </location>
</feature>